<dbReference type="HAMAP" id="MF_00362">
    <property type="entry name" value="Ribosomal_uL10"/>
    <property type="match status" value="1"/>
</dbReference>
<dbReference type="CDD" id="cd05797">
    <property type="entry name" value="Ribosomal_L10"/>
    <property type="match status" value="1"/>
</dbReference>
<dbReference type="EMBL" id="MFKX01000008">
    <property type="protein sequence ID" value="OGG57872.1"/>
    <property type="molecule type" value="Genomic_DNA"/>
</dbReference>
<dbReference type="Gene3D" id="3.30.70.1730">
    <property type="match status" value="1"/>
</dbReference>
<evidence type="ECO:0000256" key="2">
    <source>
        <dbReference type="ARBA" id="ARBA00022980"/>
    </source>
</evidence>
<dbReference type="GO" id="GO:1990904">
    <property type="term" value="C:ribonucleoprotein complex"/>
    <property type="evidence" value="ECO:0007669"/>
    <property type="project" value="UniProtKB-KW"/>
</dbReference>
<dbReference type="NCBIfam" id="NF000955">
    <property type="entry name" value="PRK00099.1-1"/>
    <property type="match status" value="1"/>
</dbReference>
<evidence type="ECO:0000256" key="4">
    <source>
        <dbReference type="ARBA" id="ARBA00035202"/>
    </source>
</evidence>
<keyword evidence="3 5" id="KW-0687">Ribonucleoprotein</keyword>
<dbReference type="PANTHER" id="PTHR11560">
    <property type="entry name" value="39S RIBOSOMAL PROTEIN L10, MITOCHONDRIAL"/>
    <property type="match status" value="1"/>
</dbReference>
<organism evidence="6 7">
    <name type="scientific">Candidatus Kaiserbacteria bacterium RIFCSPHIGHO2_01_FULL_55_17</name>
    <dbReference type="NCBI Taxonomy" id="1798484"/>
    <lineage>
        <taxon>Bacteria</taxon>
        <taxon>Candidatus Kaiseribacteriota</taxon>
    </lineage>
</organism>
<sequence length="172" mass="18721">MAKTKSEKAAIIDKVEKALKEGASSVFVHFTKVTVAEESAMRRALKKDGVAYFVAKKTLIRRALDKLRHKSTELPLEGEVAIASGGGEDATAPARLIHEFGKKLTDPFDKLRAGKLTILGGIFEGKLVGQAAMQEIATIPPMQTLRAMFAQIVNSPRQRFAMVLSKVAEKKS</sequence>
<accession>A0A1F6DA33</accession>
<dbReference type="GO" id="GO:0005840">
    <property type="term" value="C:ribosome"/>
    <property type="evidence" value="ECO:0007669"/>
    <property type="project" value="UniProtKB-KW"/>
</dbReference>
<evidence type="ECO:0000313" key="7">
    <source>
        <dbReference type="Proteomes" id="UP000177958"/>
    </source>
</evidence>
<dbReference type="GO" id="GO:0006412">
    <property type="term" value="P:translation"/>
    <property type="evidence" value="ECO:0007669"/>
    <property type="project" value="UniProtKB-UniRule"/>
</dbReference>
<evidence type="ECO:0000256" key="1">
    <source>
        <dbReference type="ARBA" id="ARBA00008889"/>
    </source>
</evidence>
<keyword evidence="2 5" id="KW-0689">Ribosomal protein</keyword>
<dbReference type="GO" id="GO:0070180">
    <property type="term" value="F:large ribosomal subunit rRNA binding"/>
    <property type="evidence" value="ECO:0007669"/>
    <property type="project" value="UniProtKB-UniRule"/>
</dbReference>
<keyword evidence="5" id="KW-0694">RNA-binding</keyword>
<dbReference type="SUPFAM" id="SSF160369">
    <property type="entry name" value="Ribosomal protein L10-like"/>
    <property type="match status" value="1"/>
</dbReference>
<dbReference type="InterPro" id="IPR022973">
    <property type="entry name" value="Ribosomal_uL10_bac"/>
</dbReference>
<evidence type="ECO:0000313" key="6">
    <source>
        <dbReference type="EMBL" id="OGG57872.1"/>
    </source>
</evidence>
<dbReference type="AlphaFoldDB" id="A0A1F6DA33"/>
<name>A0A1F6DA33_9BACT</name>
<comment type="caution">
    <text evidence="6">The sequence shown here is derived from an EMBL/GenBank/DDBJ whole genome shotgun (WGS) entry which is preliminary data.</text>
</comment>
<dbReference type="InterPro" id="IPR047865">
    <property type="entry name" value="Ribosomal_uL10_bac_type"/>
</dbReference>
<keyword evidence="5" id="KW-0699">rRNA-binding</keyword>
<reference evidence="6 7" key="1">
    <citation type="journal article" date="2016" name="Nat. Commun.">
        <title>Thousands of microbial genomes shed light on interconnected biogeochemical processes in an aquifer system.</title>
        <authorList>
            <person name="Anantharaman K."/>
            <person name="Brown C.T."/>
            <person name="Hug L.A."/>
            <person name="Sharon I."/>
            <person name="Castelle C.J."/>
            <person name="Probst A.J."/>
            <person name="Thomas B.C."/>
            <person name="Singh A."/>
            <person name="Wilkins M.J."/>
            <person name="Karaoz U."/>
            <person name="Brodie E.L."/>
            <person name="Williams K.H."/>
            <person name="Hubbard S.S."/>
            <person name="Banfield J.F."/>
        </authorList>
    </citation>
    <scope>NUCLEOTIDE SEQUENCE [LARGE SCALE GENOMIC DNA]</scope>
</reference>
<evidence type="ECO:0000256" key="5">
    <source>
        <dbReference type="HAMAP-Rule" id="MF_00362"/>
    </source>
</evidence>
<gene>
    <name evidence="5" type="primary">rplJ</name>
    <name evidence="6" type="ORF">A2853_02985</name>
</gene>
<comment type="subunit">
    <text evidence="5">Part of the ribosomal stalk of the 50S ribosomal subunit. The N-terminus interacts with L11 and the large rRNA to form the base of the stalk. The C-terminus forms an elongated spine to which L12 dimers bind in a sequential fashion forming a multimeric L10(L12)X complex.</text>
</comment>
<protein>
    <recommendedName>
        <fullName evidence="4 5">Large ribosomal subunit protein uL10</fullName>
    </recommendedName>
</protein>
<dbReference type="Proteomes" id="UP000177958">
    <property type="component" value="Unassembled WGS sequence"/>
</dbReference>
<comment type="function">
    <text evidence="5">Forms part of the ribosomal stalk, playing a central role in the interaction of the ribosome with GTP-bound translation factors.</text>
</comment>
<proteinExistence type="inferred from homology"/>
<dbReference type="Pfam" id="PF00466">
    <property type="entry name" value="Ribosomal_L10"/>
    <property type="match status" value="1"/>
</dbReference>
<evidence type="ECO:0000256" key="3">
    <source>
        <dbReference type="ARBA" id="ARBA00023274"/>
    </source>
</evidence>
<comment type="similarity">
    <text evidence="1 5">Belongs to the universal ribosomal protein uL10 family.</text>
</comment>
<dbReference type="InterPro" id="IPR001790">
    <property type="entry name" value="Ribosomal_uL10"/>
</dbReference>
<dbReference type="InterPro" id="IPR043141">
    <property type="entry name" value="Ribosomal_uL10-like_sf"/>
</dbReference>